<dbReference type="GO" id="GO:0016020">
    <property type="term" value="C:membrane"/>
    <property type="evidence" value="ECO:0007669"/>
    <property type="project" value="UniProtKB-SubCell"/>
</dbReference>
<accession>A0A8J3YQ12</accession>
<dbReference type="InterPro" id="IPR049829">
    <property type="entry name" value="MptA/B-like"/>
</dbReference>
<feature type="region of interest" description="Disordered" evidence="8">
    <location>
        <begin position="17"/>
        <end position="51"/>
    </location>
</feature>
<evidence type="ECO:0000256" key="6">
    <source>
        <dbReference type="ARBA" id="ARBA00023136"/>
    </source>
</evidence>
<keyword evidence="11" id="KW-1185">Reference proteome</keyword>
<dbReference type="Pfam" id="PF26314">
    <property type="entry name" value="MptA_B_family"/>
    <property type="match status" value="1"/>
</dbReference>
<keyword evidence="6 9" id="KW-0472">Membrane</keyword>
<evidence type="ECO:0000256" key="4">
    <source>
        <dbReference type="ARBA" id="ARBA00022692"/>
    </source>
</evidence>
<feature type="transmembrane region" description="Helical" evidence="9">
    <location>
        <begin position="94"/>
        <end position="117"/>
    </location>
</feature>
<feature type="region of interest" description="Disordered" evidence="8">
    <location>
        <begin position="322"/>
        <end position="363"/>
    </location>
</feature>
<reference evidence="10" key="1">
    <citation type="submission" date="2021-01" db="EMBL/GenBank/DDBJ databases">
        <title>Whole genome shotgun sequence of Virgisporangium aliadipatigenens NBRC 105644.</title>
        <authorList>
            <person name="Komaki H."/>
            <person name="Tamura T."/>
        </authorList>
    </citation>
    <scope>NUCLEOTIDE SEQUENCE</scope>
    <source>
        <strain evidence="10">NBRC 105644</strain>
    </source>
</reference>
<proteinExistence type="inferred from homology"/>
<evidence type="ECO:0000256" key="1">
    <source>
        <dbReference type="ARBA" id="ARBA00004141"/>
    </source>
</evidence>
<sequence>MGFPTSVPLLKARASVPAPGRHRAPGPMFTRRDIQGHRGDTFSGQGARVRPEPDPFTCRWLGTAGTALIAVGGVAAGALSVVDPYAQLPLVRELHAVPGLAVGVVYAGLVLLVSAWLRLGAALPRPRDLAVTLACWCAPLLLAPPMFSRDAYSYLAQGAMVRDGLDPYVFGPAVLGGVASLDVPPIWQYTPAPYGPVFLALAAVADTFTDGYGLAGVVAVRIVALAGVALMVRFVPILARRTGVDPSGALWLGVLNPLVIVHLVAGMHNDALMVGLMVTGLVLVLRGRATRGAVALTLAALVKAPAGLALLFAVPLLAGRDAGPPGSRREQGPPAAGRVPDPPGAGGESGPPAAVRESGRSRAGRVAERLRAGRGAGARVLVRTAARLGLVGVVTTVAVTEFTGLGYGWIGALRTPAVVHNGLSLSTDLGYAFGWLPHVLGVADFERSIEAARVVGFAAVVVTVGRALRRKPPVAGLGIALCAVVVFGPVVHPWYLIWGTVPLAAGTADRRMLRPAILVSAVLTFLLQPMGDSPGPAQVVGAFVGAGLALASLRPAGLLPALLRGDVPKREVVALDAETADHAAGDRGDHRVVPELLPGVDVGDVHLDQRPAQQRTGVA</sequence>
<dbReference type="GO" id="GO:0016757">
    <property type="term" value="F:glycosyltransferase activity"/>
    <property type="evidence" value="ECO:0007669"/>
    <property type="project" value="UniProtKB-KW"/>
</dbReference>
<feature type="transmembrane region" description="Helical" evidence="9">
    <location>
        <begin position="248"/>
        <end position="265"/>
    </location>
</feature>
<feature type="transmembrane region" description="Helical" evidence="9">
    <location>
        <begin position="212"/>
        <end position="236"/>
    </location>
</feature>
<feature type="transmembrane region" description="Helical" evidence="9">
    <location>
        <begin position="60"/>
        <end position="82"/>
    </location>
</feature>
<feature type="transmembrane region" description="Helical" evidence="9">
    <location>
        <begin position="474"/>
        <end position="501"/>
    </location>
</feature>
<keyword evidence="2" id="KW-0328">Glycosyltransferase</keyword>
<feature type="compositionally biased region" description="Basic and acidic residues" evidence="8">
    <location>
        <begin position="30"/>
        <end position="40"/>
    </location>
</feature>
<dbReference type="Proteomes" id="UP000619260">
    <property type="component" value="Unassembled WGS sequence"/>
</dbReference>
<evidence type="ECO:0000313" key="11">
    <source>
        <dbReference type="Proteomes" id="UP000619260"/>
    </source>
</evidence>
<feature type="transmembrane region" description="Helical" evidence="9">
    <location>
        <begin position="294"/>
        <end position="318"/>
    </location>
</feature>
<protein>
    <recommendedName>
        <fullName evidence="12">DUF2029 domain-containing protein</fullName>
    </recommendedName>
</protein>
<comment type="caution">
    <text evidence="10">The sequence shown here is derived from an EMBL/GenBank/DDBJ whole genome shotgun (WGS) entry which is preliminary data.</text>
</comment>
<organism evidence="10 11">
    <name type="scientific">Virgisporangium aliadipatigenens</name>
    <dbReference type="NCBI Taxonomy" id="741659"/>
    <lineage>
        <taxon>Bacteria</taxon>
        <taxon>Bacillati</taxon>
        <taxon>Actinomycetota</taxon>
        <taxon>Actinomycetes</taxon>
        <taxon>Micromonosporales</taxon>
        <taxon>Micromonosporaceae</taxon>
        <taxon>Virgisporangium</taxon>
    </lineage>
</organism>
<dbReference type="EMBL" id="BOPF01000017">
    <property type="protein sequence ID" value="GIJ47796.1"/>
    <property type="molecule type" value="Genomic_DNA"/>
</dbReference>
<keyword evidence="3" id="KW-0808">Transferase</keyword>
<feature type="transmembrane region" description="Helical" evidence="9">
    <location>
        <begin position="271"/>
        <end position="287"/>
    </location>
</feature>
<dbReference type="AlphaFoldDB" id="A0A8J3YQ12"/>
<evidence type="ECO:0000256" key="9">
    <source>
        <dbReference type="SAM" id="Phobius"/>
    </source>
</evidence>
<evidence type="ECO:0000313" key="10">
    <source>
        <dbReference type="EMBL" id="GIJ47796.1"/>
    </source>
</evidence>
<evidence type="ECO:0000256" key="2">
    <source>
        <dbReference type="ARBA" id="ARBA00022676"/>
    </source>
</evidence>
<evidence type="ECO:0000256" key="7">
    <source>
        <dbReference type="ARBA" id="ARBA00043987"/>
    </source>
</evidence>
<comment type="subcellular location">
    <subcellularLocation>
        <location evidence="1">Membrane</location>
        <topology evidence="1">Multi-pass membrane protein</topology>
    </subcellularLocation>
</comment>
<name>A0A8J3YQ12_9ACTN</name>
<gene>
    <name evidence="10" type="ORF">Val02_46820</name>
</gene>
<evidence type="ECO:0000256" key="8">
    <source>
        <dbReference type="SAM" id="MobiDB-lite"/>
    </source>
</evidence>
<evidence type="ECO:0000256" key="5">
    <source>
        <dbReference type="ARBA" id="ARBA00022989"/>
    </source>
</evidence>
<keyword evidence="4 9" id="KW-0812">Transmembrane</keyword>
<evidence type="ECO:0008006" key="12">
    <source>
        <dbReference type="Google" id="ProtNLM"/>
    </source>
</evidence>
<dbReference type="NCBIfam" id="NF038066">
    <property type="entry name" value="MptB"/>
    <property type="match status" value="2"/>
</dbReference>
<evidence type="ECO:0000256" key="3">
    <source>
        <dbReference type="ARBA" id="ARBA00022679"/>
    </source>
</evidence>
<comment type="similarity">
    <text evidence="7">Belongs to the MptA/B family.</text>
</comment>
<keyword evidence="5 9" id="KW-1133">Transmembrane helix</keyword>